<dbReference type="Pfam" id="PF01546">
    <property type="entry name" value="Peptidase_M20"/>
    <property type="match status" value="1"/>
</dbReference>
<dbReference type="EC" id="3.5.1.16" evidence="7"/>
<keyword evidence="4" id="KW-0862">Zinc</keyword>
<name>A0A1D3UMS7_TANFO</name>
<proteinExistence type="predicted"/>
<gene>
    <name evidence="7" type="primary">argE</name>
    <name evidence="7" type="ORF">TFUB20_01396</name>
</gene>
<dbReference type="GO" id="GO:0046872">
    <property type="term" value="F:metal ion binding"/>
    <property type="evidence" value="ECO:0007669"/>
    <property type="project" value="UniProtKB-KW"/>
</dbReference>
<dbReference type="Gene3D" id="3.40.630.10">
    <property type="entry name" value="Zn peptidases"/>
    <property type="match status" value="1"/>
</dbReference>
<dbReference type="PANTHER" id="PTHR43808">
    <property type="entry name" value="ACETYLORNITHINE DEACETYLASE"/>
    <property type="match status" value="1"/>
</dbReference>
<dbReference type="SUPFAM" id="SSF53187">
    <property type="entry name" value="Zn-dependent exopeptidases"/>
    <property type="match status" value="1"/>
</dbReference>
<dbReference type="PROSITE" id="PS00758">
    <property type="entry name" value="ARGE_DAPE_CPG2_1"/>
    <property type="match status" value="1"/>
</dbReference>
<feature type="domain" description="Peptidase M20 dimerisation" evidence="6">
    <location>
        <begin position="166"/>
        <end position="264"/>
    </location>
</feature>
<evidence type="ECO:0000256" key="5">
    <source>
        <dbReference type="ARBA" id="ARBA00023285"/>
    </source>
</evidence>
<keyword evidence="5" id="KW-0170">Cobalt</keyword>
<dbReference type="Pfam" id="PF07687">
    <property type="entry name" value="M20_dimer"/>
    <property type="match status" value="1"/>
</dbReference>
<keyword evidence="2" id="KW-0479">Metal-binding</keyword>
<protein>
    <submittedName>
        <fullName evidence="7">Acetylornithine deacetylase</fullName>
        <ecNumber evidence="7">3.5.1.16</ecNumber>
    </submittedName>
</protein>
<dbReference type="InterPro" id="IPR050072">
    <property type="entry name" value="Peptidase_M20A"/>
</dbReference>
<evidence type="ECO:0000313" key="7">
    <source>
        <dbReference type="EMBL" id="SCQ21514.1"/>
    </source>
</evidence>
<evidence type="ECO:0000256" key="3">
    <source>
        <dbReference type="ARBA" id="ARBA00022801"/>
    </source>
</evidence>
<dbReference type="GO" id="GO:0006526">
    <property type="term" value="P:L-arginine biosynthetic process"/>
    <property type="evidence" value="ECO:0007669"/>
    <property type="project" value="TreeGrafter"/>
</dbReference>
<evidence type="ECO:0000256" key="1">
    <source>
        <dbReference type="ARBA" id="ARBA00001947"/>
    </source>
</evidence>
<dbReference type="InterPro" id="IPR001261">
    <property type="entry name" value="ArgE/DapE_CS"/>
</dbReference>
<evidence type="ECO:0000259" key="6">
    <source>
        <dbReference type="Pfam" id="PF07687"/>
    </source>
</evidence>
<evidence type="ECO:0000256" key="2">
    <source>
        <dbReference type="ARBA" id="ARBA00022723"/>
    </source>
</evidence>
<sequence>MEIYYQAIDLLKGMIRRPSFSREEKEVADFLQSEWKTAGRVVHRKGNNLWMTSGSIDLSKPTVLLNSHIDTVRPVQGWTKDPFAPCEDDETERLYGLGSNDAGAGVVALYAAFNELSVKDQPYNLIFLASAEEEVSGQGGVESVLPELPPIAFGVVGEPTAMHPAIAEKGLLVLDCVSHGRAGHAARNEGVNAISEAMKDIAWFHSYTFPRRSDLLGSVKMSVTMIGAGTQHNVVPDRCRFTVDVRTNEFYSNREALNEIRAHVSCDVTPRSLRLNSSCLDAGHPFVQRAVMLGKEPFGSPTMSDQALMPFPTVKIGPGDSARSHSADEYIELPEIREAITLYVRLLDQLNITSFPC</sequence>
<dbReference type="Proteomes" id="UP000182057">
    <property type="component" value="Unassembled WGS sequence"/>
</dbReference>
<dbReference type="InterPro" id="IPR036264">
    <property type="entry name" value="Bact_exopeptidase_dim_dom"/>
</dbReference>
<dbReference type="InterPro" id="IPR011650">
    <property type="entry name" value="Peptidase_M20_dimer"/>
</dbReference>
<dbReference type="SUPFAM" id="SSF55031">
    <property type="entry name" value="Bacterial exopeptidase dimerisation domain"/>
    <property type="match status" value="1"/>
</dbReference>
<dbReference type="GeneID" id="34758800"/>
<dbReference type="InterPro" id="IPR002933">
    <property type="entry name" value="Peptidase_M20"/>
</dbReference>
<dbReference type="GO" id="GO:0008777">
    <property type="term" value="F:acetylornithine deacetylase activity"/>
    <property type="evidence" value="ECO:0007669"/>
    <property type="project" value="UniProtKB-EC"/>
</dbReference>
<dbReference type="EMBL" id="FMMM01000054">
    <property type="protein sequence ID" value="SCQ21514.1"/>
    <property type="molecule type" value="Genomic_DNA"/>
</dbReference>
<accession>A0A1D3UMS7</accession>
<comment type="cofactor">
    <cofactor evidence="1">
        <name>Zn(2+)</name>
        <dbReference type="ChEBI" id="CHEBI:29105"/>
    </cofactor>
</comment>
<dbReference type="RefSeq" id="WP_014224978.1">
    <property type="nucleotide sequence ID" value="NZ_CAUPTG010000015.1"/>
</dbReference>
<dbReference type="AlphaFoldDB" id="A0A1D3UMS7"/>
<dbReference type="OMA" id="PKYGWTD"/>
<dbReference type="Gene3D" id="3.30.70.360">
    <property type="match status" value="1"/>
</dbReference>
<organism evidence="7 8">
    <name type="scientific">Tannerella forsythia</name>
    <name type="common">Bacteroides forsythus</name>
    <dbReference type="NCBI Taxonomy" id="28112"/>
    <lineage>
        <taxon>Bacteria</taxon>
        <taxon>Pseudomonadati</taxon>
        <taxon>Bacteroidota</taxon>
        <taxon>Bacteroidia</taxon>
        <taxon>Bacteroidales</taxon>
        <taxon>Tannerellaceae</taxon>
        <taxon>Tannerella</taxon>
    </lineage>
</organism>
<dbReference type="CDD" id="cd05651">
    <property type="entry name" value="M20_ArgE_DapE-like"/>
    <property type="match status" value="1"/>
</dbReference>
<dbReference type="OrthoDB" id="9792335at2"/>
<keyword evidence="3 7" id="KW-0378">Hydrolase</keyword>
<evidence type="ECO:0000313" key="8">
    <source>
        <dbReference type="Proteomes" id="UP000182057"/>
    </source>
</evidence>
<evidence type="ECO:0000256" key="4">
    <source>
        <dbReference type="ARBA" id="ARBA00022833"/>
    </source>
</evidence>
<dbReference type="PANTHER" id="PTHR43808:SF31">
    <property type="entry name" value="N-ACETYL-L-CITRULLINE DEACETYLASE"/>
    <property type="match status" value="1"/>
</dbReference>
<reference evidence="7 8" key="1">
    <citation type="submission" date="2016-09" db="EMBL/GenBank/DDBJ databases">
        <authorList>
            <person name="Capua I."/>
            <person name="De Benedictis P."/>
            <person name="Joannis T."/>
            <person name="Lombin L.H."/>
            <person name="Cattoli G."/>
        </authorList>
    </citation>
    <scope>NUCLEOTIDE SEQUENCE [LARGE SCALE GENOMIC DNA]</scope>
    <source>
        <strain evidence="7 8">UB20</strain>
    </source>
</reference>